<name>A0A1G2DAA1_9BACT</name>
<feature type="compositionally biased region" description="Basic and acidic residues" evidence="1">
    <location>
        <begin position="12"/>
        <end position="23"/>
    </location>
</feature>
<accession>A0A1G2DAA1</accession>
<proteinExistence type="predicted"/>
<dbReference type="EMBL" id="MHLN01000040">
    <property type="protein sequence ID" value="OGZ10473.1"/>
    <property type="molecule type" value="Genomic_DNA"/>
</dbReference>
<gene>
    <name evidence="2" type="ORF">A3D67_03710</name>
</gene>
<dbReference type="Proteomes" id="UP000178099">
    <property type="component" value="Unassembled WGS sequence"/>
</dbReference>
<dbReference type="AlphaFoldDB" id="A0A1G2DAA1"/>
<reference evidence="2 3" key="1">
    <citation type="journal article" date="2016" name="Nat. Commun.">
        <title>Thousands of microbial genomes shed light on interconnected biogeochemical processes in an aquifer system.</title>
        <authorList>
            <person name="Anantharaman K."/>
            <person name="Brown C.T."/>
            <person name="Hug L.A."/>
            <person name="Sharon I."/>
            <person name="Castelle C.J."/>
            <person name="Probst A.J."/>
            <person name="Thomas B.C."/>
            <person name="Singh A."/>
            <person name="Wilkins M.J."/>
            <person name="Karaoz U."/>
            <person name="Brodie E.L."/>
            <person name="Williams K.H."/>
            <person name="Hubbard S.S."/>
            <person name="Banfield J.F."/>
        </authorList>
    </citation>
    <scope>NUCLEOTIDE SEQUENCE [LARGE SCALE GENOMIC DNA]</scope>
</reference>
<evidence type="ECO:0000256" key="1">
    <source>
        <dbReference type="SAM" id="MobiDB-lite"/>
    </source>
</evidence>
<evidence type="ECO:0000313" key="2">
    <source>
        <dbReference type="EMBL" id="OGZ10473.1"/>
    </source>
</evidence>
<sequence length="99" mass="11273">MSHGIESTPSSSEEKRLGRLEERFRHNPHERENYGWPAVIEWRDRSFVLHEVSRDGWALYDDPAGPSGGAVEVDTEGFVIGGHDVKFQGWPVVEEELNL</sequence>
<organism evidence="2 3">
    <name type="scientific">Candidatus Lloydbacteria bacterium RIFCSPHIGHO2_02_FULL_51_22</name>
    <dbReference type="NCBI Taxonomy" id="1798663"/>
    <lineage>
        <taxon>Bacteria</taxon>
        <taxon>Candidatus Lloydiibacteriota</taxon>
    </lineage>
</organism>
<feature type="compositionally biased region" description="Polar residues" evidence="1">
    <location>
        <begin position="1"/>
        <end position="11"/>
    </location>
</feature>
<protein>
    <submittedName>
        <fullName evidence="2">Uncharacterized protein</fullName>
    </submittedName>
</protein>
<feature type="region of interest" description="Disordered" evidence="1">
    <location>
        <begin position="1"/>
        <end position="23"/>
    </location>
</feature>
<evidence type="ECO:0000313" key="3">
    <source>
        <dbReference type="Proteomes" id="UP000178099"/>
    </source>
</evidence>
<comment type="caution">
    <text evidence="2">The sequence shown here is derived from an EMBL/GenBank/DDBJ whole genome shotgun (WGS) entry which is preliminary data.</text>
</comment>